<dbReference type="GO" id="GO:0003824">
    <property type="term" value="F:catalytic activity"/>
    <property type="evidence" value="ECO:0007669"/>
    <property type="project" value="InterPro"/>
</dbReference>
<evidence type="ECO:0000313" key="2">
    <source>
        <dbReference type="Proteomes" id="UP000256220"/>
    </source>
</evidence>
<dbReference type="SUPFAM" id="SSF53927">
    <property type="entry name" value="Cytidine deaminase-like"/>
    <property type="match status" value="1"/>
</dbReference>
<dbReference type="Proteomes" id="UP000256220">
    <property type="component" value="Unassembled WGS sequence"/>
</dbReference>
<gene>
    <name evidence="1" type="ORF">BB31_26850</name>
</gene>
<dbReference type="AlphaFoldDB" id="A0A2P2FNF7"/>
<dbReference type="EMBL" id="JFBM01000026">
    <property type="protein sequence ID" value="KFU78265.1"/>
    <property type="molecule type" value="Genomic_DNA"/>
</dbReference>
<comment type="caution">
    <text evidence="1">The sequence shown here is derived from an EMBL/GenBank/DDBJ whole genome shotgun (WGS) entry which is preliminary data.</text>
</comment>
<reference evidence="1 2" key="1">
    <citation type="journal article" date="2014" name="Genome Announc.">
        <title>Draft Genome Sequence of Amycolatopsis lurida NRRL 2430, Producer of the Glycopeptide Family Antibiotic Ristocetin.</title>
        <authorList>
            <person name="Kwun M.J."/>
            <person name="Hong H.J."/>
        </authorList>
    </citation>
    <scope>NUCLEOTIDE SEQUENCE [LARGE SCALE GENOMIC DNA]</scope>
    <source>
        <strain evidence="1 2">NRRL 2430</strain>
    </source>
</reference>
<sequence length="108" mass="11056">MPELDAEDQKLVTLARSARARTQAAEGAALRDTDGRTYAASTVDQPSFKLTALQAAVAAAVSSGAEGIEAAVVVTAEGLLKEASVQAVRDIAERAPIHLADPSGKVLS</sequence>
<keyword evidence="2" id="KW-1185">Reference proteome</keyword>
<dbReference type="RefSeq" id="WP_034316400.1">
    <property type="nucleotide sequence ID" value="NZ_JFBM01000026.1"/>
</dbReference>
<organism evidence="1 2">
    <name type="scientific">Amycolatopsis lurida NRRL 2430</name>
    <dbReference type="NCBI Taxonomy" id="1460371"/>
    <lineage>
        <taxon>Bacteria</taxon>
        <taxon>Bacillati</taxon>
        <taxon>Actinomycetota</taxon>
        <taxon>Actinomycetes</taxon>
        <taxon>Pseudonocardiales</taxon>
        <taxon>Pseudonocardiaceae</taxon>
        <taxon>Amycolatopsis</taxon>
    </lineage>
</organism>
<name>A0A2P2FNF7_AMYLU</name>
<protein>
    <submittedName>
        <fullName evidence="1">Cytidine deaminase</fullName>
    </submittedName>
</protein>
<evidence type="ECO:0000313" key="1">
    <source>
        <dbReference type="EMBL" id="KFU78265.1"/>
    </source>
</evidence>
<dbReference type="InterPro" id="IPR016193">
    <property type="entry name" value="Cytidine_deaminase-like"/>
</dbReference>
<dbReference type="Gene3D" id="3.40.140.10">
    <property type="entry name" value="Cytidine Deaminase, domain 2"/>
    <property type="match status" value="1"/>
</dbReference>
<accession>A0A2P2FNF7</accession>
<proteinExistence type="predicted"/>